<dbReference type="InterPro" id="IPR029026">
    <property type="entry name" value="tRNA_m1G_MTases_N"/>
</dbReference>
<evidence type="ECO:0000313" key="7">
    <source>
        <dbReference type="Proteomes" id="UP001155587"/>
    </source>
</evidence>
<evidence type="ECO:0000259" key="5">
    <source>
        <dbReference type="Pfam" id="PF00588"/>
    </source>
</evidence>
<dbReference type="SUPFAM" id="SSF75217">
    <property type="entry name" value="alpha/beta knot"/>
    <property type="match status" value="1"/>
</dbReference>
<evidence type="ECO:0000256" key="1">
    <source>
        <dbReference type="ARBA" id="ARBA00007228"/>
    </source>
</evidence>
<dbReference type="CDD" id="cd18098">
    <property type="entry name" value="SpoU-like"/>
    <property type="match status" value="1"/>
</dbReference>
<dbReference type="EMBL" id="JAKRRY010000011">
    <property type="protein sequence ID" value="MCW8346392.1"/>
    <property type="molecule type" value="Genomic_DNA"/>
</dbReference>
<reference evidence="6" key="1">
    <citation type="submission" date="2022-02" db="EMBL/GenBank/DDBJ databases">
        <title>Vibrio sp. nov, a new bacterium isolated from seawater.</title>
        <authorList>
            <person name="Yuan Y."/>
        </authorList>
    </citation>
    <scope>NUCLEOTIDE SEQUENCE</scope>
    <source>
        <strain evidence="6">ZSDZ65</strain>
    </source>
</reference>
<keyword evidence="4" id="KW-0949">S-adenosyl-L-methionine</keyword>
<evidence type="ECO:0000256" key="3">
    <source>
        <dbReference type="ARBA" id="ARBA00022679"/>
    </source>
</evidence>
<dbReference type="PANTHER" id="PTHR42786">
    <property type="entry name" value="TRNA/RRNA METHYLTRANSFERASE"/>
    <property type="match status" value="1"/>
</dbReference>
<dbReference type="InterPro" id="IPR001537">
    <property type="entry name" value="SpoU_MeTrfase"/>
</dbReference>
<organism evidence="6 7">
    <name type="scientific">Vibrio qingdaonensis</name>
    <dbReference type="NCBI Taxonomy" id="2829491"/>
    <lineage>
        <taxon>Bacteria</taxon>
        <taxon>Pseudomonadati</taxon>
        <taxon>Pseudomonadota</taxon>
        <taxon>Gammaproteobacteria</taxon>
        <taxon>Vibrionales</taxon>
        <taxon>Vibrionaceae</taxon>
        <taxon>Vibrio</taxon>
    </lineage>
</organism>
<dbReference type="GO" id="GO:0002128">
    <property type="term" value="P:tRNA nucleoside ribose methylation"/>
    <property type="evidence" value="ECO:0007669"/>
    <property type="project" value="TreeGrafter"/>
</dbReference>
<feature type="domain" description="tRNA/rRNA methyltransferase SpoU type" evidence="5">
    <location>
        <begin position="3"/>
        <end position="136"/>
    </location>
</feature>
<dbReference type="Proteomes" id="UP001155587">
    <property type="component" value="Unassembled WGS sequence"/>
</dbReference>
<keyword evidence="3" id="KW-0808">Transferase</keyword>
<dbReference type="RefSeq" id="WP_265675012.1">
    <property type="nucleotide sequence ID" value="NZ_JAKRRY010000011.1"/>
</dbReference>
<name>A0A9X3CN14_9VIBR</name>
<dbReference type="Pfam" id="PF00588">
    <property type="entry name" value="SpoU_methylase"/>
    <property type="match status" value="1"/>
</dbReference>
<dbReference type="InterPro" id="IPR004384">
    <property type="entry name" value="RNA_MeTrfase_TrmJ/LasT"/>
</dbReference>
<proteinExistence type="inferred from homology"/>
<dbReference type="GO" id="GO:0005829">
    <property type="term" value="C:cytosol"/>
    <property type="evidence" value="ECO:0007669"/>
    <property type="project" value="TreeGrafter"/>
</dbReference>
<comment type="similarity">
    <text evidence="1">Belongs to the class IV-like SAM-binding methyltransferase superfamily. RNA methyltransferase TrmH family.</text>
</comment>
<accession>A0A9X3CN14</accession>
<dbReference type="InterPro" id="IPR029028">
    <property type="entry name" value="Alpha/beta_knot_MTases"/>
</dbReference>
<dbReference type="AlphaFoldDB" id="A0A9X3CN14"/>
<dbReference type="PANTHER" id="PTHR42786:SF6">
    <property type="entry name" value="TRNA_RRNA METHYLTRANSFERASE SPOU TYPE DOMAIN-CONTAINING PROTEIN"/>
    <property type="match status" value="1"/>
</dbReference>
<sequence>MSVIIGLVNPKSPTNVGAVMRAAGCYQASEVRYSGERFDKAAKFQTDTQNINKTIPLVGTEDLLGSLTEDMKIVCVELVVGATPLPDFVHPEKAIYIFGPEDNSIPKKIVKQADEVVYVPTIGCMNLAATTNVLLYDRLAKSAQEINHDELIKSSRDKNNHLKV</sequence>
<evidence type="ECO:0000256" key="4">
    <source>
        <dbReference type="ARBA" id="ARBA00022691"/>
    </source>
</evidence>
<dbReference type="GO" id="GO:0003723">
    <property type="term" value="F:RNA binding"/>
    <property type="evidence" value="ECO:0007669"/>
    <property type="project" value="InterPro"/>
</dbReference>
<comment type="caution">
    <text evidence="6">The sequence shown here is derived from an EMBL/GenBank/DDBJ whole genome shotgun (WGS) entry which is preliminary data.</text>
</comment>
<evidence type="ECO:0000313" key="6">
    <source>
        <dbReference type="EMBL" id="MCW8346392.1"/>
    </source>
</evidence>
<keyword evidence="2 6" id="KW-0489">Methyltransferase</keyword>
<dbReference type="GO" id="GO:0008173">
    <property type="term" value="F:RNA methyltransferase activity"/>
    <property type="evidence" value="ECO:0007669"/>
    <property type="project" value="InterPro"/>
</dbReference>
<dbReference type="Gene3D" id="3.40.1280.10">
    <property type="match status" value="1"/>
</dbReference>
<protein>
    <submittedName>
        <fullName evidence="6">RNA methyltransferase</fullName>
    </submittedName>
</protein>
<evidence type="ECO:0000256" key="2">
    <source>
        <dbReference type="ARBA" id="ARBA00022603"/>
    </source>
</evidence>
<keyword evidence="7" id="KW-1185">Reference proteome</keyword>
<gene>
    <name evidence="6" type="ORF">MD535_10305</name>
</gene>